<feature type="region of interest" description="Disordered" evidence="5">
    <location>
        <begin position="445"/>
        <end position="465"/>
    </location>
</feature>
<evidence type="ECO:0000256" key="6">
    <source>
        <dbReference type="SAM" id="Phobius"/>
    </source>
</evidence>
<sequence length="571" mass="63689">MLVTGMIIFVLQHILKMEKLIGSLNLVLLGKTGAGKSAVGNTILGRPAFKSEKSSTSITKEVKGESGTVCGFPVTVYDTPGLCDTKLKEQEIRQKYLSIFQKCDVLCAYFIVIKADRFTEEERKTVEKIEELLGQNRMQNTWILFTRGDELEEENKTIQQFLKENEQLKKCVQKYDERYHVFNNKKRHTEQVKSLLKKILKTCLKTMANGAMKLKSTLVRKQKPKDPPADRRIVLLGKTGAGKSATGNTILRMKSFKSLTRMTSVTRACSDAHCTVSGRHVSVVDTPGFFDPNMTLDNLVEEMIKSIYLSSSGPHAFLIVLRADDRFTESEQEIFQSIEMFFGEEVLKYSIILFTRGDNLGEDTMEEVIGDNQALRDLVNQCGGGYHVFNNNDENIEQVKDLLQKIDTMIEQNGGGHYSNEMFEDAKKLRQEEEERILREEELRKQDKEKKRQEKIERVRTETEEKTRAECEHKWKSEQENKQKPVETSSGFKQFFSKYKKYFYIGMAVGCVLGIVGGAILAGVVVSGAVVSGAVVGGAVVGGAVVGGAVVGAVGGAVGAVAAAVDRFSSC</sequence>
<evidence type="ECO:0000256" key="1">
    <source>
        <dbReference type="ARBA" id="ARBA00008535"/>
    </source>
</evidence>
<keyword evidence="6" id="KW-1133">Transmembrane helix</keyword>
<dbReference type="FunFam" id="3.40.50.300:FF:001809">
    <property type="entry name" value="Si:ch1073-365p7.2"/>
    <property type="match status" value="1"/>
</dbReference>
<dbReference type="EMBL" id="JAFHDT010000012">
    <property type="protein sequence ID" value="KAI7802792.1"/>
    <property type="molecule type" value="Genomic_DNA"/>
</dbReference>
<evidence type="ECO:0000256" key="4">
    <source>
        <dbReference type="SAM" id="Coils"/>
    </source>
</evidence>
<keyword evidence="6" id="KW-0812">Transmembrane</keyword>
<dbReference type="GO" id="GO:0005525">
    <property type="term" value="F:GTP binding"/>
    <property type="evidence" value="ECO:0007669"/>
    <property type="project" value="UniProtKB-KW"/>
</dbReference>
<evidence type="ECO:0000313" key="9">
    <source>
        <dbReference type="Proteomes" id="UP001059041"/>
    </source>
</evidence>
<dbReference type="InterPro" id="IPR027417">
    <property type="entry name" value="P-loop_NTPase"/>
</dbReference>
<dbReference type="InterPro" id="IPR006703">
    <property type="entry name" value="G_AIG1"/>
</dbReference>
<dbReference type="CDD" id="cd01852">
    <property type="entry name" value="AIG1"/>
    <property type="match status" value="1"/>
</dbReference>
<accession>A0A9W7TV14</accession>
<evidence type="ECO:0000256" key="2">
    <source>
        <dbReference type="ARBA" id="ARBA00022741"/>
    </source>
</evidence>
<keyword evidence="4" id="KW-0175">Coiled coil</keyword>
<comment type="similarity">
    <text evidence="1">Belongs to the TRAFAC class TrmE-Era-EngA-EngB-Septin-like GTPase superfamily. AIG1/Toc34/Toc159-like paraseptin GTPase family. IAN subfamily.</text>
</comment>
<proteinExistence type="inferred from homology"/>
<dbReference type="PROSITE" id="PS51720">
    <property type="entry name" value="G_AIG1"/>
    <property type="match status" value="2"/>
</dbReference>
<dbReference type="Pfam" id="PF04548">
    <property type="entry name" value="AIG1"/>
    <property type="match status" value="2"/>
</dbReference>
<dbReference type="PANTHER" id="PTHR10903">
    <property type="entry name" value="GTPASE, IMAP FAMILY MEMBER-RELATED"/>
    <property type="match status" value="1"/>
</dbReference>
<feature type="domain" description="AIG1-type G" evidence="7">
    <location>
        <begin position="21"/>
        <end position="223"/>
    </location>
</feature>
<feature type="transmembrane region" description="Helical" evidence="6">
    <location>
        <begin position="536"/>
        <end position="565"/>
    </location>
</feature>
<dbReference type="SUPFAM" id="SSF52540">
    <property type="entry name" value="P-loop containing nucleoside triphosphate hydrolases"/>
    <property type="match status" value="2"/>
</dbReference>
<name>A0A9W7TV14_TRIRA</name>
<evidence type="ECO:0000256" key="5">
    <source>
        <dbReference type="SAM" id="MobiDB-lite"/>
    </source>
</evidence>
<dbReference type="PANTHER" id="PTHR10903:SF186">
    <property type="entry name" value="GTPASE IMAP FAMILY MEMBER 4-LIKE-RELATED"/>
    <property type="match status" value="1"/>
</dbReference>
<keyword evidence="2" id="KW-0547">Nucleotide-binding</keyword>
<organism evidence="8 9">
    <name type="scientific">Triplophysa rosa</name>
    <name type="common">Cave loach</name>
    <dbReference type="NCBI Taxonomy" id="992332"/>
    <lineage>
        <taxon>Eukaryota</taxon>
        <taxon>Metazoa</taxon>
        <taxon>Chordata</taxon>
        <taxon>Craniata</taxon>
        <taxon>Vertebrata</taxon>
        <taxon>Euteleostomi</taxon>
        <taxon>Actinopterygii</taxon>
        <taxon>Neopterygii</taxon>
        <taxon>Teleostei</taxon>
        <taxon>Ostariophysi</taxon>
        <taxon>Cypriniformes</taxon>
        <taxon>Nemacheilidae</taxon>
        <taxon>Triplophysa</taxon>
    </lineage>
</organism>
<feature type="domain" description="AIG1-type G" evidence="7">
    <location>
        <begin position="228"/>
        <end position="427"/>
    </location>
</feature>
<dbReference type="Gene3D" id="3.40.50.300">
    <property type="entry name" value="P-loop containing nucleotide triphosphate hydrolases"/>
    <property type="match status" value="2"/>
</dbReference>
<protein>
    <submittedName>
        <fullName evidence="8">GTPase IMAP family member 8-like</fullName>
    </submittedName>
</protein>
<dbReference type="Proteomes" id="UP001059041">
    <property type="component" value="Linkage Group LG12"/>
</dbReference>
<evidence type="ECO:0000259" key="7">
    <source>
        <dbReference type="PROSITE" id="PS51720"/>
    </source>
</evidence>
<gene>
    <name evidence="8" type="ORF">IRJ41_018397</name>
</gene>
<feature type="coiled-coil region" evidence="4">
    <location>
        <begin position="151"/>
        <end position="178"/>
    </location>
</feature>
<keyword evidence="6" id="KW-0472">Membrane</keyword>
<dbReference type="InterPro" id="IPR045058">
    <property type="entry name" value="GIMA/IAN/Toc"/>
</dbReference>
<feature type="transmembrane region" description="Helical" evidence="6">
    <location>
        <begin position="502"/>
        <end position="530"/>
    </location>
</feature>
<evidence type="ECO:0000256" key="3">
    <source>
        <dbReference type="ARBA" id="ARBA00023134"/>
    </source>
</evidence>
<dbReference type="FunFam" id="3.40.50.300:FF:000366">
    <property type="entry name" value="GTPase, IMAP family member 2"/>
    <property type="match status" value="1"/>
</dbReference>
<keyword evidence="3" id="KW-0342">GTP-binding</keyword>
<evidence type="ECO:0000313" key="8">
    <source>
        <dbReference type="EMBL" id="KAI7802792.1"/>
    </source>
</evidence>
<dbReference type="AlphaFoldDB" id="A0A9W7TV14"/>
<comment type="caution">
    <text evidence="8">The sequence shown here is derived from an EMBL/GenBank/DDBJ whole genome shotgun (WGS) entry which is preliminary data.</text>
</comment>
<reference evidence="8" key="1">
    <citation type="submission" date="2021-02" db="EMBL/GenBank/DDBJ databases">
        <title>Comparative genomics reveals that relaxation of natural selection precedes convergent phenotypic evolution of cavefish.</title>
        <authorList>
            <person name="Peng Z."/>
        </authorList>
    </citation>
    <scope>NUCLEOTIDE SEQUENCE</scope>
    <source>
        <tissue evidence="8">Muscle</tissue>
    </source>
</reference>
<keyword evidence="9" id="KW-1185">Reference proteome</keyword>